<feature type="domain" description="Yeast cell wall synthesis Kre9/Knh1-like N-terminal" evidence="4">
    <location>
        <begin position="24"/>
        <end position="114"/>
    </location>
</feature>
<feature type="compositionally biased region" description="Low complexity" evidence="2">
    <location>
        <begin position="116"/>
        <end position="158"/>
    </location>
</feature>
<dbReference type="PANTHER" id="PTHR35185">
    <property type="entry name" value="SERINE/THREONINE-RICH PROTEIN ADG2-RELATED"/>
    <property type="match status" value="1"/>
</dbReference>
<evidence type="ECO:0000256" key="1">
    <source>
        <dbReference type="ARBA" id="ARBA00022729"/>
    </source>
</evidence>
<evidence type="ECO:0000256" key="3">
    <source>
        <dbReference type="SAM" id="SignalP"/>
    </source>
</evidence>
<gene>
    <name evidence="5" type="ORF">EDB92DRAFT_1815418</name>
</gene>
<evidence type="ECO:0000256" key="2">
    <source>
        <dbReference type="SAM" id="MobiDB-lite"/>
    </source>
</evidence>
<dbReference type="Pfam" id="PF10342">
    <property type="entry name" value="Kre9_KNH"/>
    <property type="match status" value="1"/>
</dbReference>
<dbReference type="PANTHER" id="PTHR35185:SF1">
    <property type="entry name" value="UPF0619 GPI-ANCHORED MEMBRANE PROTEIN C1322.10"/>
    <property type="match status" value="1"/>
</dbReference>
<dbReference type="AlphaFoldDB" id="A0AAD4LJS0"/>
<reference evidence="5" key="1">
    <citation type="submission" date="2022-01" db="EMBL/GenBank/DDBJ databases">
        <title>Comparative genomics reveals a dynamic genome evolution in the ectomycorrhizal milk-cap (Lactarius) mushrooms.</title>
        <authorList>
            <consortium name="DOE Joint Genome Institute"/>
            <person name="Lebreton A."/>
            <person name="Tang N."/>
            <person name="Kuo A."/>
            <person name="LaButti K."/>
            <person name="Drula E."/>
            <person name="Barry K."/>
            <person name="Clum A."/>
            <person name="Lipzen A."/>
            <person name="Mousain D."/>
            <person name="Ng V."/>
            <person name="Wang R."/>
            <person name="Wang X."/>
            <person name="Dai Y."/>
            <person name="Henrissat B."/>
            <person name="Grigoriev I.V."/>
            <person name="Guerin-Laguette A."/>
            <person name="Yu F."/>
            <person name="Martin F.M."/>
        </authorList>
    </citation>
    <scope>NUCLEOTIDE SEQUENCE</scope>
    <source>
        <strain evidence="5">QP</strain>
    </source>
</reference>
<organism evidence="5 6">
    <name type="scientific">Lactarius akahatsu</name>
    <dbReference type="NCBI Taxonomy" id="416441"/>
    <lineage>
        <taxon>Eukaryota</taxon>
        <taxon>Fungi</taxon>
        <taxon>Dikarya</taxon>
        <taxon>Basidiomycota</taxon>
        <taxon>Agaricomycotina</taxon>
        <taxon>Agaricomycetes</taxon>
        <taxon>Russulales</taxon>
        <taxon>Russulaceae</taxon>
        <taxon>Lactarius</taxon>
    </lineage>
</organism>
<protein>
    <recommendedName>
        <fullName evidence="4">Yeast cell wall synthesis Kre9/Knh1-like N-terminal domain-containing protein</fullName>
    </recommendedName>
</protein>
<name>A0AAD4LJS0_9AGAM</name>
<feature type="region of interest" description="Disordered" evidence="2">
    <location>
        <begin position="114"/>
        <end position="158"/>
    </location>
</feature>
<keyword evidence="1 3" id="KW-0732">Signal</keyword>
<feature type="chain" id="PRO_5042281262" description="Yeast cell wall synthesis Kre9/Knh1-like N-terminal domain-containing protein" evidence="3">
    <location>
        <begin position="18"/>
        <end position="185"/>
    </location>
</feature>
<evidence type="ECO:0000313" key="6">
    <source>
        <dbReference type="Proteomes" id="UP001201163"/>
    </source>
</evidence>
<feature type="signal peptide" evidence="3">
    <location>
        <begin position="1"/>
        <end position="17"/>
    </location>
</feature>
<evidence type="ECO:0000259" key="4">
    <source>
        <dbReference type="Pfam" id="PF10342"/>
    </source>
</evidence>
<evidence type="ECO:0000313" key="5">
    <source>
        <dbReference type="EMBL" id="KAH8993761.1"/>
    </source>
</evidence>
<keyword evidence="6" id="KW-1185">Reference proteome</keyword>
<accession>A0AAD4LJS0</accession>
<comment type="caution">
    <text evidence="5">The sequence shown here is derived from an EMBL/GenBank/DDBJ whole genome shotgun (WGS) entry which is preliminary data.</text>
</comment>
<dbReference type="InterPro" id="IPR018466">
    <property type="entry name" value="Kre9/Knh1-like_N"/>
</dbReference>
<proteinExistence type="predicted"/>
<dbReference type="Proteomes" id="UP001201163">
    <property type="component" value="Unassembled WGS sequence"/>
</dbReference>
<dbReference type="EMBL" id="JAKELL010000017">
    <property type="protein sequence ID" value="KAH8993761.1"/>
    <property type="molecule type" value="Genomic_DNA"/>
</dbReference>
<sequence length="185" mass="19110">MRAALFALALLPSVALATISITGPSASQYWVQNASNTIQWTYNPGDPTPVDIIITNQNNQTLNGDFSIVRFVPVAQESFTVTNVTLRPGTGYQVVFVNPINATDVYANSTDFEVKASGTPPAPSSTSSSSNPSSGNSASSSGTTSTTSPSSTSSSTTKNSALGMVVDIPGLLYASSAIVFGTLFL</sequence>
<dbReference type="InterPro" id="IPR052479">
    <property type="entry name" value="GPI-anchor_Adhesion_Reg"/>
</dbReference>